<dbReference type="AlphaFoldDB" id="A0A0G4J4S9"/>
<feature type="compositionally biased region" description="Basic and acidic residues" evidence="1">
    <location>
        <begin position="29"/>
        <end position="38"/>
    </location>
</feature>
<keyword evidence="4" id="KW-1185">Reference proteome</keyword>
<dbReference type="EMBL" id="OVEO01000003">
    <property type="protein sequence ID" value="SPQ94714.1"/>
    <property type="molecule type" value="Genomic_DNA"/>
</dbReference>
<sequence length="110" mass="12176">MVESQTMQATKPKAQKARIAGGVRRPMAQHHEKPLHVEDENDKVEDVAVVTQKATEEAAQDEEAAPSTTHYPDNSALARQRARSPADNRAHARPFSKALHLSPRNSKLHP</sequence>
<evidence type="ECO:0000313" key="2">
    <source>
        <dbReference type="EMBL" id="CEP02580.1"/>
    </source>
</evidence>
<accession>A0A0G4J4S9</accession>
<feature type="region of interest" description="Disordered" evidence="1">
    <location>
        <begin position="1"/>
        <end position="110"/>
    </location>
</feature>
<organism evidence="2 4">
    <name type="scientific">Plasmodiophora brassicae</name>
    <name type="common">Clubroot disease agent</name>
    <dbReference type="NCBI Taxonomy" id="37360"/>
    <lineage>
        <taxon>Eukaryota</taxon>
        <taxon>Sar</taxon>
        <taxon>Rhizaria</taxon>
        <taxon>Endomyxa</taxon>
        <taxon>Phytomyxea</taxon>
        <taxon>Plasmodiophorida</taxon>
        <taxon>Plasmodiophoridae</taxon>
        <taxon>Plasmodiophora</taxon>
    </lineage>
</organism>
<evidence type="ECO:0000313" key="3">
    <source>
        <dbReference type="EMBL" id="SPQ94714.1"/>
    </source>
</evidence>
<geneLocation type="mitochondrion" evidence="3"/>
<evidence type="ECO:0000313" key="5">
    <source>
        <dbReference type="Proteomes" id="UP000290189"/>
    </source>
</evidence>
<gene>
    <name evidence="2" type="ORF">PBRA_002547</name>
    <name evidence="3" type="ORF">PLBR_LOCUS1929</name>
</gene>
<reference evidence="3 5" key="2">
    <citation type="submission" date="2018-03" db="EMBL/GenBank/DDBJ databases">
        <authorList>
            <person name="Fogelqvist J."/>
        </authorList>
    </citation>
    <scope>NUCLEOTIDE SEQUENCE [LARGE SCALE GENOMIC DNA]</scope>
</reference>
<dbReference type="Proteomes" id="UP000039324">
    <property type="component" value="Unassembled WGS sequence"/>
</dbReference>
<evidence type="ECO:0000313" key="4">
    <source>
        <dbReference type="Proteomes" id="UP000039324"/>
    </source>
</evidence>
<protein>
    <submittedName>
        <fullName evidence="2">Uncharacterized protein</fullName>
    </submittedName>
</protein>
<name>A0A0G4J4S9_PLABS</name>
<proteinExistence type="predicted"/>
<keyword evidence="3" id="KW-0496">Mitochondrion</keyword>
<evidence type="ECO:0000256" key="1">
    <source>
        <dbReference type="SAM" id="MobiDB-lite"/>
    </source>
</evidence>
<dbReference type="EMBL" id="CDSF01000133">
    <property type="protein sequence ID" value="CEP02580.1"/>
    <property type="molecule type" value="Genomic_DNA"/>
</dbReference>
<reference evidence="2 4" key="1">
    <citation type="submission" date="2015-02" db="EMBL/GenBank/DDBJ databases">
        <authorList>
            <person name="Chooi Y.-H."/>
        </authorList>
    </citation>
    <scope>NUCLEOTIDE SEQUENCE [LARGE SCALE GENOMIC DNA]</scope>
    <source>
        <strain evidence="2">E3</strain>
    </source>
</reference>
<dbReference type="Proteomes" id="UP000290189">
    <property type="component" value="Unassembled WGS sequence"/>
</dbReference>